<gene>
    <name evidence="3" type="ORF">K8V35_05030</name>
</gene>
<dbReference type="Proteomes" id="UP000763505">
    <property type="component" value="Unassembled WGS sequence"/>
</dbReference>
<keyword evidence="1" id="KW-0812">Transmembrane</keyword>
<reference evidence="3" key="2">
    <citation type="submission" date="2021-09" db="EMBL/GenBank/DDBJ databases">
        <authorList>
            <person name="Gilroy R."/>
        </authorList>
    </citation>
    <scope>NUCLEOTIDE SEQUENCE</scope>
    <source>
        <strain evidence="3">6019</strain>
    </source>
</reference>
<accession>A0A921DWZ9</accession>
<dbReference type="PANTHER" id="PTHR34473">
    <property type="entry name" value="UPF0699 TRANSMEMBRANE PROTEIN YDBS"/>
    <property type="match status" value="1"/>
</dbReference>
<proteinExistence type="predicted"/>
<evidence type="ECO:0000313" key="4">
    <source>
        <dbReference type="Proteomes" id="UP000763505"/>
    </source>
</evidence>
<feature type="transmembrane region" description="Helical" evidence="1">
    <location>
        <begin position="39"/>
        <end position="63"/>
    </location>
</feature>
<dbReference type="PANTHER" id="PTHR34473:SF2">
    <property type="entry name" value="UPF0699 TRANSMEMBRANE PROTEIN YDBT"/>
    <property type="match status" value="1"/>
</dbReference>
<dbReference type="AlphaFoldDB" id="A0A921DWZ9"/>
<sequence>MKQISKRAITLWRIKEAVTAVVVALLAVVAYVLSERFDWMPLFVTWILAGIALLLFLTEVIIIPNIKYRTTTYGIVDDVLKVHKGVFTKSRQHVPLIRIQNIDTKQGPLMARFNLKGVQLRTASSIVYIPELESDEADSLRDEIRQIVNENVGSSI</sequence>
<evidence type="ECO:0000313" key="3">
    <source>
        <dbReference type="EMBL" id="HJE19697.1"/>
    </source>
</evidence>
<protein>
    <submittedName>
        <fullName evidence="3">PH domain-containing protein</fullName>
    </submittedName>
</protein>
<feature type="transmembrane region" description="Helical" evidence="1">
    <location>
        <begin position="12"/>
        <end position="33"/>
    </location>
</feature>
<keyword evidence="1" id="KW-1133">Transmembrane helix</keyword>
<dbReference type="InterPro" id="IPR005182">
    <property type="entry name" value="YdbS-like_PH"/>
</dbReference>
<dbReference type="Pfam" id="PF03703">
    <property type="entry name" value="bPH_2"/>
    <property type="match status" value="1"/>
</dbReference>
<dbReference type="EMBL" id="DYYI01000054">
    <property type="protein sequence ID" value="HJE19697.1"/>
    <property type="molecule type" value="Genomic_DNA"/>
</dbReference>
<name>A0A921DWZ9_9STAP</name>
<evidence type="ECO:0000256" key="1">
    <source>
        <dbReference type="SAM" id="Phobius"/>
    </source>
</evidence>
<reference evidence="3" key="1">
    <citation type="journal article" date="2021" name="PeerJ">
        <title>Extensive microbial diversity within the chicken gut microbiome revealed by metagenomics and culture.</title>
        <authorList>
            <person name="Gilroy R."/>
            <person name="Ravi A."/>
            <person name="Getino M."/>
            <person name="Pursley I."/>
            <person name="Horton D.L."/>
            <person name="Alikhan N.F."/>
            <person name="Baker D."/>
            <person name="Gharbi K."/>
            <person name="Hall N."/>
            <person name="Watson M."/>
            <person name="Adriaenssens E.M."/>
            <person name="Foster-Nyarko E."/>
            <person name="Jarju S."/>
            <person name="Secka A."/>
            <person name="Antonio M."/>
            <person name="Oren A."/>
            <person name="Chaudhuri R.R."/>
            <person name="La Ragione R."/>
            <person name="Hildebrand F."/>
            <person name="Pallen M.J."/>
        </authorList>
    </citation>
    <scope>NUCLEOTIDE SEQUENCE</scope>
    <source>
        <strain evidence="3">6019</strain>
    </source>
</reference>
<feature type="domain" description="YdbS-like PH" evidence="2">
    <location>
        <begin position="68"/>
        <end position="144"/>
    </location>
</feature>
<organism evidence="3 4">
    <name type="scientific">Aliicoccus persicus</name>
    <dbReference type="NCBI Taxonomy" id="930138"/>
    <lineage>
        <taxon>Bacteria</taxon>
        <taxon>Bacillati</taxon>
        <taxon>Bacillota</taxon>
        <taxon>Bacilli</taxon>
        <taxon>Bacillales</taxon>
        <taxon>Staphylococcaceae</taxon>
        <taxon>Aliicoccus</taxon>
    </lineage>
</organism>
<keyword evidence="1" id="KW-0472">Membrane</keyword>
<evidence type="ECO:0000259" key="2">
    <source>
        <dbReference type="Pfam" id="PF03703"/>
    </source>
</evidence>
<comment type="caution">
    <text evidence="3">The sequence shown here is derived from an EMBL/GenBank/DDBJ whole genome shotgun (WGS) entry which is preliminary data.</text>
</comment>